<feature type="region of interest" description="Disordered" evidence="4">
    <location>
        <begin position="258"/>
        <end position="280"/>
    </location>
</feature>
<comment type="caution">
    <text evidence="5">The sequence shown here is derived from an EMBL/GenBank/DDBJ whole genome shotgun (WGS) entry which is preliminary data.</text>
</comment>
<dbReference type="GO" id="GO:0045944">
    <property type="term" value="P:positive regulation of transcription by RNA polymerase II"/>
    <property type="evidence" value="ECO:0007669"/>
    <property type="project" value="TreeGrafter"/>
</dbReference>
<feature type="compositionally biased region" description="Basic and acidic residues" evidence="4">
    <location>
        <begin position="569"/>
        <end position="592"/>
    </location>
</feature>
<feature type="repeat" description="ANK" evidence="3">
    <location>
        <begin position="664"/>
        <end position="696"/>
    </location>
</feature>
<evidence type="ECO:0000256" key="2">
    <source>
        <dbReference type="ARBA" id="ARBA00023043"/>
    </source>
</evidence>
<dbReference type="InterPro" id="IPR002110">
    <property type="entry name" value="Ankyrin_rpt"/>
</dbReference>
<dbReference type="InterPro" id="IPR036770">
    <property type="entry name" value="Ankyrin_rpt-contain_sf"/>
</dbReference>
<dbReference type="PROSITE" id="PS50088">
    <property type="entry name" value="ANK_REPEAT"/>
    <property type="match status" value="1"/>
</dbReference>
<name>A0A8J2N2Y3_9PLEO</name>
<dbReference type="GeneID" id="67013432"/>
<feature type="region of interest" description="Disordered" evidence="4">
    <location>
        <begin position="501"/>
        <end position="610"/>
    </location>
</feature>
<evidence type="ECO:0000256" key="1">
    <source>
        <dbReference type="ARBA" id="ARBA00022737"/>
    </source>
</evidence>
<dbReference type="InterPro" id="IPR050663">
    <property type="entry name" value="Ankyrin-SOCS_Box"/>
</dbReference>
<dbReference type="SUPFAM" id="SSF48452">
    <property type="entry name" value="TPR-like"/>
    <property type="match status" value="1"/>
</dbReference>
<dbReference type="GO" id="GO:0005634">
    <property type="term" value="C:nucleus"/>
    <property type="evidence" value="ECO:0007669"/>
    <property type="project" value="TreeGrafter"/>
</dbReference>
<protein>
    <recommendedName>
        <fullName evidence="7">Ankyrin repeat protein</fullName>
    </recommendedName>
</protein>
<sequence>MERLTSTPVDAAPAIIALNKAAWTLSVSLSELDKDANPGNASLKGLTGEVKSLSNECYQIHLKLVEVANKTKTGSPPPYDGDGRMWACLIAQVEDASQTMHGLESFVKSVRMEEYEEASLVFQPQHLVQLNKSKDQIEEMRATVRRHSDNLRTTLLLIHIVLTHLVPVHCERPPVSDVVELQHMVTKLRRSSRIGPPWRYSHTEATLMQYAQEVIVKGINNCERNPAANSVAQGLHVEPDDNRVPLWMTAIKAMREDQQESRPSVIVPTIPSNNPGRAHSVLRNAAPAQDMQKGEASDSDDDLDTDFAKAALSTGSQAFDSGIWEEADSLLQEALRILQQLPKRRQAFCDVFSLHYKLAVCAYHVQGPADAEKALTEFVEQPADSDKQRECIHNATHLLSQLYVRMNRLDCARFECEKALQARRRLQGKQSAASLESMALMAHIYVLLNNRALAKSCLAMIPEANREAVLRVVEESLGINVEHLDFSSLLSRARPLETDTTLELAPSRLSTTTLGAPSDHNESDSASIMAKSRAAEPWQTPRSVASENVTLVESSPSMTKSHPFVSNRPEWRPSKDESRAREYSPSMRKADRAIASSCEPEEMETPKGKPLSRKEILNKVGCQPRDRTEEAVCDGDHGALLNILNKKRGFWRSRSSVLKRGRPERVTALHFAALFGEVDMAQALIQAGFSVNEVPFGYSTTLTPLNFAIGARQVVMVDLLTANGAVPAEPDTWSTLAGQLMSRSWLIKTMSEAEKHLVPKRIIAIMEILLNCGWEINDPIATSGGTVLHQAVSFWTGAYKWDLSLRTMVTSFLCERGANPFQTNSEGRTPYDIASASEHQDLMVIIEDHSRRKKLLGTPAMPVELPSHFQ</sequence>
<dbReference type="Gene3D" id="1.25.40.20">
    <property type="entry name" value="Ankyrin repeat-containing domain"/>
    <property type="match status" value="2"/>
</dbReference>
<dbReference type="PANTHER" id="PTHR24193">
    <property type="entry name" value="ANKYRIN REPEAT PROTEIN"/>
    <property type="match status" value="1"/>
</dbReference>
<dbReference type="Gene3D" id="1.25.40.10">
    <property type="entry name" value="Tetratricopeptide repeat domain"/>
    <property type="match status" value="1"/>
</dbReference>
<dbReference type="PROSITE" id="PS50297">
    <property type="entry name" value="ANK_REP_REGION"/>
    <property type="match status" value="1"/>
</dbReference>
<dbReference type="RefSeq" id="XP_043165568.1">
    <property type="nucleotide sequence ID" value="XM_043309633.1"/>
</dbReference>
<evidence type="ECO:0000256" key="3">
    <source>
        <dbReference type="PROSITE-ProRule" id="PRU00023"/>
    </source>
</evidence>
<keyword evidence="1" id="KW-0677">Repeat</keyword>
<keyword evidence="6" id="KW-1185">Reference proteome</keyword>
<reference evidence="5" key="1">
    <citation type="submission" date="2021-05" db="EMBL/GenBank/DDBJ databases">
        <authorList>
            <person name="Stam R."/>
        </authorList>
    </citation>
    <scope>NUCLEOTIDE SEQUENCE</scope>
    <source>
        <strain evidence="5">CS162</strain>
    </source>
</reference>
<proteinExistence type="predicted"/>
<accession>A0A8J2N2Y3</accession>
<evidence type="ECO:0000313" key="5">
    <source>
        <dbReference type="EMBL" id="CAG5147398.1"/>
    </source>
</evidence>
<dbReference type="Proteomes" id="UP000676310">
    <property type="component" value="Unassembled WGS sequence"/>
</dbReference>
<dbReference type="PANTHER" id="PTHR24193:SF121">
    <property type="entry name" value="ADA2A-CONTAINING COMPLEX COMPONENT 3, ISOFORM D"/>
    <property type="match status" value="1"/>
</dbReference>
<keyword evidence="2 3" id="KW-0040">ANK repeat</keyword>
<gene>
    <name evidence="5" type="ORF">ALTATR162_LOCUS2031</name>
</gene>
<dbReference type="GO" id="GO:0000976">
    <property type="term" value="F:transcription cis-regulatory region binding"/>
    <property type="evidence" value="ECO:0007669"/>
    <property type="project" value="TreeGrafter"/>
</dbReference>
<dbReference type="SMART" id="SM00248">
    <property type="entry name" value="ANK"/>
    <property type="match status" value="3"/>
</dbReference>
<dbReference type="InterPro" id="IPR011990">
    <property type="entry name" value="TPR-like_helical_dom_sf"/>
</dbReference>
<evidence type="ECO:0000256" key="4">
    <source>
        <dbReference type="SAM" id="MobiDB-lite"/>
    </source>
</evidence>
<evidence type="ECO:0008006" key="7">
    <source>
        <dbReference type="Google" id="ProtNLM"/>
    </source>
</evidence>
<dbReference type="SUPFAM" id="SSF48403">
    <property type="entry name" value="Ankyrin repeat"/>
    <property type="match status" value="1"/>
</dbReference>
<organism evidence="5 6">
    <name type="scientific">Alternaria atra</name>
    <dbReference type="NCBI Taxonomy" id="119953"/>
    <lineage>
        <taxon>Eukaryota</taxon>
        <taxon>Fungi</taxon>
        <taxon>Dikarya</taxon>
        <taxon>Ascomycota</taxon>
        <taxon>Pezizomycotina</taxon>
        <taxon>Dothideomycetes</taxon>
        <taxon>Pleosporomycetidae</taxon>
        <taxon>Pleosporales</taxon>
        <taxon>Pleosporineae</taxon>
        <taxon>Pleosporaceae</taxon>
        <taxon>Alternaria</taxon>
        <taxon>Alternaria sect. Ulocladioides</taxon>
    </lineage>
</organism>
<evidence type="ECO:0000313" key="6">
    <source>
        <dbReference type="Proteomes" id="UP000676310"/>
    </source>
</evidence>
<feature type="compositionally biased region" description="Polar residues" evidence="4">
    <location>
        <begin position="540"/>
        <end position="560"/>
    </location>
</feature>
<dbReference type="AlphaFoldDB" id="A0A8J2N2Y3"/>
<dbReference type="EMBL" id="CAJRGZ010000015">
    <property type="protein sequence ID" value="CAG5147398.1"/>
    <property type="molecule type" value="Genomic_DNA"/>
</dbReference>
<dbReference type="Pfam" id="PF00023">
    <property type="entry name" value="Ank"/>
    <property type="match status" value="1"/>
</dbReference>
<dbReference type="OrthoDB" id="194358at2759"/>